<name>A0A174HDE7_9FIRM</name>
<protein>
    <submittedName>
        <fullName evidence="2">Uncharacterized protein</fullName>
    </submittedName>
</protein>
<sequence length="110" mass="11670">MVKYRIQNVDAVRFFQVMLALLITTVIMAGEVSPVYAADAANVVTAKFTSLQNLVGGIVSSIGSIITLWGIAEWGIAFQGSEGTMQANAFKRIGGGFVMAMAPQILVAIM</sequence>
<feature type="transmembrane region" description="Helical" evidence="1">
    <location>
        <begin position="89"/>
        <end position="109"/>
    </location>
</feature>
<keyword evidence="1" id="KW-0472">Membrane</keyword>
<dbReference type="EMBL" id="CZAJ01000003">
    <property type="protein sequence ID" value="CUO71198.1"/>
    <property type="molecule type" value="Genomic_DNA"/>
</dbReference>
<keyword evidence="1" id="KW-1133">Transmembrane helix</keyword>
<evidence type="ECO:0000313" key="2">
    <source>
        <dbReference type="EMBL" id="CUO71198.1"/>
    </source>
</evidence>
<dbReference type="EMBL" id="WKQV01000005">
    <property type="protein sequence ID" value="MSD26691.1"/>
    <property type="molecule type" value="Genomic_DNA"/>
</dbReference>
<evidence type="ECO:0000256" key="1">
    <source>
        <dbReference type="SAM" id="Phobius"/>
    </source>
</evidence>
<accession>A0A174HDE7</accession>
<feature type="transmembrane region" description="Helical" evidence="1">
    <location>
        <begin position="53"/>
        <end position="77"/>
    </location>
</feature>
<dbReference type="Proteomes" id="UP000095602">
    <property type="component" value="Unassembled WGS sequence"/>
</dbReference>
<dbReference type="AlphaFoldDB" id="A0A174HDE7"/>
<reference evidence="4 6" key="4">
    <citation type="submission" date="2019-09" db="EMBL/GenBank/DDBJ databases">
        <title>Strain-level analysis of Eubacterium rectale using genomes from metagenomes.</title>
        <authorList>
            <person name="Karcher N."/>
            <person name="Segata N."/>
        </authorList>
    </citation>
    <scope>NUCLEOTIDE SEQUENCE [LARGE SCALE GENOMIC DNA]</scope>
    <source>
        <strain evidence="4 6">L2-21</strain>
    </source>
</reference>
<reference evidence="2 5" key="1">
    <citation type="submission" date="2015-09" db="EMBL/GenBank/DDBJ databases">
        <authorList>
            <consortium name="Pathogen Informatics"/>
        </authorList>
    </citation>
    <scope>NUCLEOTIDE SEQUENCE [LARGE SCALE GENOMIC DNA]</scope>
    <source>
        <strain evidence="2 5">2789STDY5834884</strain>
    </source>
</reference>
<dbReference type="Proteomes" id="UP000324325">
    <property type="component" value="Unassembled WGS sequence"/>
</dbReference>
<evidence type="ECO:0000313" key="5">
    <source>
        <dbReference type="Proteomes" id="UP000095602"/>
    </source>
</evidence>
<keyword evidence="1" id="KW-0812">Transmembrane</keyword>
<gene>
    <name evidence="2" type="ORF">ERS852497_00552</name>
    <name evidence="4" type="ORF">FYL37_10505</name>
    <name evidence="3" type="ORF">GKE44_05850</name>
</gene>
<evidence type="ECO:0000313" key="7">
    <source>
        <dbReference type="Proteomes" id="UP000465607"/>
    </source>
</evidence>
<dbReference type="Proteomes" id="UP000465607">
    <property type="component" value="Unassembled WGS sequence"/>
</dbReference>
<dbReference type="RefSeq" id="WP_055272723.1">
    <property type="nucleotide sequence ID" value="NZ_CZAJ01000003.1"/>
</dbReference>
<organism evidence="2 5">
    <name type="scientific">Agathobacter rectalis</name>
    <dbReference type="NCBI Taxonomy" id="39491"/>
    <lineage>
        <taxon>Bacteria</taxon>
        <taxon>Bacillati</taxon>
        <taxon>Bacillota</taxon>
        <taxon>Clostridia</taxon>
        <taxon>Lachnospirales</taxon>
        <taxon>Lachnospiraceae</taxon>
        <taxon>Agathobacter</taxon>
    </lineage>
</organism>
<evidence type="ECO:0000313" key="4">
    <source>
        <dbReference type="EMBL" id="TYL57158.1"/>
    </source>
</evidence>
<evidence type="ECO:0000313" key="3">
    <source>
        <dbReference type="EMBL" id="MSD26691.1"/>
    </source>
</evidence>
<proteinExistence type="predicted"/>
<reference evidence="3 7" key="2">
    <citation type="journal article" date="2019" name="Nat. Med.">
        <title>A library of human gut bacterial isolates paired with longitudinal multiomics data enables mechanistic microbiome research.</title>
        <authorList>
            <person name="Poyet M."/>
            <person name="Groussin M."/>
            <person name="Gibbons S.M."/>
            <person name="Avila-Pacheco J."/>
            <person name="Jiang X."/>
            <person name="Kearney S.M."/>
            <person name="Perrotta A.R."/>
            <person name="Berdy B."/>
            <person name="Zhao S."/>
            <person name="Lieberman T.D."/>
            <person name="Swanson P.K."/>
            <person name="Smith M."/>
            <person name="Roesemann S."/>
            <person name="Alexander J.E."/>
            <person name="Rich S.A."/>
            <person name="Livny J."/>
            <person name="Vlamakis H."/>
            <person name="Clish C."/>
            <person name="Bullock K."/>
            <person name="Deik A."/>
            <person name="Scott J."/>
            <person name="Pierce K.A."/>
            <person name="Xavier R.J."/>
            <person name="Alm E.J."/>
        </authorList>
    </citation>
    <scope>NUCLEOTIDE SEQUENCE [LARGE SCALE GENOMIC DNA]</scope>
    <source>
        <strain evidence="3 7">BIOML-A5</strain>
    </source>
</reference>
<evidence type="ECO:0000313" key="6">
    <source>
        <dbReference type="Proteomes" id="UP000324325"/>
    </source>
</evidence>
<reference evidence="4 6" key="3">
    <citation type="submission" date="2019-08" db="EMBL/GenBank/DDBJ databases">
        <authorList>
            <person name="Duncan S."/>
            <person name="Walker A."/>
        </authorList>
    </citation>
    <scope>NUCLEOTIDE SEQUENCE [LARGE SCALE GENOMIC DNA]</scope>
    <source>
        <strain evidence="4 6">L2-21</strain>
    </source>
</reference>
<dbReference type="EMBL" id="VSTG01000013">
    <property type="protein sequence ID" value="TYL57158.1"/>
    <property type="molecule type" value="Genomic_DNA"/>
</dbReference>